<dbReference type="GO" id="GO:0006261">
    <property type="term" value="P:DNA-templated DNA replication"/>
    <property type="evidence" value="ECO:0007669"/>
    <property type="project" value="InterPro"/>
</dbReference>
<dbReference type="OrthoDB" id="977at10239"/>
<dbReference type="Gene3D" id="1.10.150.20">
    <property type="entry name" value="5' to 3' exonuclease, C-terminal subdomain"/>
    <property type="match status" value="1"/>
</dbReference>
<dbReference type="PRINTS" id="PR00868">
    <property type="entry name" value="DNAPOLI"/>
</dbReference>
<evidence type="ECO:0000256" key="1">
    <source>
        <dbReference type="ARBA" id="ARBA00007705"/>
    </source>
</evidence>
<evidence type="ECO:0000256" key="5">
    <source>
        <dbReference type="ARBA" id="ARBA00022695"/>
    </source>
</evidence>
<keyword evidence="13" id="KW-1185">Reference proteome</keyword>
<gene>
    <name evidence="12" type="ORF">NV1_p33</name>
</gene>
<keyword evidence="8" id="KW-1194">Viral DNA replication</keyword>
<dbReference type="InterPro" id="IPR002298">
    <property type="entry name" value="DNA_polymerase_A"/>
</dbReference>
<comment type="catalytic activity">
    <reaction evidence="10">
        <text>DNA(n) + a 2'-deoxyribonucleoside 5'-triphosphate = DNA(n+1) + diphosphate</text>
        <dbReference type="Rhea" id="RHEA:22508"/>
        <dbReference type="Rhea" id="RHEA-COMP:17339"/>
        <dbReference type="Rhea" id="RHEA-COMP:17340"/>
        <dbReference type="ChEBI" id="CHEBI:33019"/>
        <dbReference type="ChEBI" id="CHEBI:61560"/>
        <dbReference type="ChEBI" id="CHEBI:173112"/>
        <dbReference type="EC" id="2.7.7.7"/>
    </reaction>
</comment>
<keyword evidence="5" id="KW-0548">Nucleotidyltransferase</keyword>
<dbReference type="GO" id="GO:0003677">
    <property type="term" value="F:DNA binding"/>
    <property type="evidence" value="ECO:0007669"/>
    <property type="project" value="UniProtKB-KW"/>
</dbReference>
<dbReference type="Proteomes" id="UP000240328">
    <property type="component" value="Segment"/>
</dbReference>
<dbReference type="PANTHER" id="PTHR10133">
    <property type="entry name" value="DNA POLYMERASE I"/>
    <property type="match status" value="1"/>
</dbReference>
<dbReference type="InterPro" id="IPR001098">
    <property type="entry name" value="DNA-dir_DNA_pol_A_palm_dom"/>
</dbReference>
<evidence type="ECO:0000256" key="7">
    <source>
        <dbReference type="ARBA" id="ARBA00022932"/>
    </source>
</evidence>
<comment type="similarity">
    <text evidence="1">Belongs to the DNA polymerase type-A family.</text>
</comment>
<proteinExistence type="inferred from homology"/>
<organism evidence="12 13">
    <name type="scientific">Pseudomonas phage NV1</name>
    <dbReference type="NCBI Taxonomy" id="2079543"/>
    <lineage>
        <taxon>Viruses</taxon>
        <taxon>Duplodnaviria</taxon>
        <taxon>Heunggongvirae</taxon>
        <taxon>Uroviricota</taxon>
        <taxon>Caudoviricetes</taxon>
        <taxon>Vicosavirus</taxon>
        <taxon>Vicosavirus NV1</taxon>
    </lineage>
</organism>
<dbReference type="PANTHER" id="PTHR10133:SF27">
    <property type="entry name" value="DNA POLYMERASE NU"/>
    <property type="match status" value="1"/>
</dbReference>
<evidence type="ECO:0000259" key="11">
    <source>
        <dbReference type="SMART" id="SM00482"/>
    </source>
</evidence>
<name>A0A2L0HPN9_9CAUD</name>
<keyword evidence="6" id="KW-0235">DNA replication</keyword>
<sequence>MKGWDESLGIESKVASIISRQTRHGVYFNSQKAKWYIHVLTERILNIDLVAVPQMPKMIKAAGAFSKPFLKSGKPNQRLITLWDNYGHFEVDGPFTAIVFEDFDMGKTGRFKDWLLDQGWKPDQWNTKDITVGSDGKKLKGSDLSGSINRYIDDLRQSKSGQMRMRLQGIRPGVTTLGEVRRKLERQRKVLTTPKITEEGLATVQGDLGTLVMQRMVWSHRRSLLEGLCRELRADGRLEAGANPCATPTGRMRHRVVVNIPAARSLFGPEIRGLFSGTPNAGTWDGRALVRELGKDERVRPHTNIVEVLKKDKWKPAGHYKKYIPKDQLVFVGYDGAGLELRMFAHYVNDPEYTKEIVGGDIHTANQLAAGLPTRDDAKTFIYAFLYGAGDAKLGSIIGGTAKDGAAIRAKFLAAYPNLAKLIDATKELAAKGYLIGLDGRKLVMRRSEDGNVAVHKALNTLLQAAGAVVMKWAMVRLDQQVRAQGLRAWKVLDVHDEGQWEVHPEDVPAIRAIMEDCVRWAGERLQLNCPLASDSQMGASWYDTH</sequence>
<evidence type="ECO:0000256" key="9">
    <source>
        <dbReference type="ARBA" id="ARBA00023125"/>
    </source>
</evidence>
<evidence type="ECO:0000256" key="8">
    <source>
        <dbReference type="ARBA" id="ARBA00023109"/>
    </source>
</evidence>
<protein>
    <recommendedName>
        <fullName evidence="3">DNA polymerase</fullName>
        <ecNumber evidence="2">2.7.7.7</ecNumber>
    </recommendedName>
</protein>
<evidence type="ECO:0000256" key="10">
    <source>
        <dbReference type="ARBA" id="ARBA00049244"/>
    </source>
</evidence>
<evidence type="ECO:0000313" key="13">
    <source>
        <dbReference type="Proteomes" id="UP000240328"/>
    </source>
</evidence>
<dbReference type="EC" id="2.7.7.7" evidence="2"/>
<dbReference type="SUPFAM" id="SSF56672">
    <property type="entry name" value="DNA/RNA polymerases"/>
    <property type="match status" value="1"/>
</dbReference>
<keyword evidence="4" id="KW-0808">Transferase</keyword>
<keyword evidence="7" id="KW-0239">DNA-directed DNA polymerase</keyword>
<evidence type="ECO:0000256" key="6">
    <source>
        <dbReference type="ARBA" id="ARBA00022705"/>
    </source>
</evidence>
<keyword evidence="9" id="KW-0238">DNA-binding</keyword>
<dbReference type="SMART" id="SM00482">
    <property type="entry name" value="POLAc"/>
    <property type="match status" value="1"/>
</dbReference>
<dbReference type="InterPro" id="IPR043502">
    <property type="entry name" value="DNA/RNA_pol_sf"/>
</dbReference>
<evidence type="ECO:0000256" key="2">
    <source>
        <dbReference type="ARBA" id="ARBA00012417"/>
    </source>
</evidence>
<dbReference type="Gene3D" id="3.30.70.370">
    <property type="match status" value="1"/>
</dbReference>
<dbReference type="GO" id="GO:0003887">
    <property type="term" value="F:DNA-directed DNA polymerase activity"/>
    <property type="evidence" value="ECO:0007669"/>
    <property type="project" value="UniProtKB-KW"/>
</dbReference>
<accession>A0A2L0HPN9</accession>
<reference evidence="12 13" key="1">
    <citation type="submission" date="2018-01" db="EMBL/GenBank/DDBJ databases">
        <title>Genome of Pseudomonas phage NV1, a LUZ24-like virus of Pseudomonas tolaasii.</title>
        <authorList>
            <person name="Storey N.H."/>
        </authorList>
    </citation>
    <scope>NUCLEOTIDE SEQUENCE [LARGE SCALE GENOMIC DNA]</scope>
</reference>
<evidence type="ECO:0000256" key="3">
    <source>
        <dbReference type="ARBA" id="ARBA00015749"/>
    </source>
</evidence>
<dbReference type="PROSITE" id="PS00447">
    <property type="entry name" value="DNA_POLYMERASE_A"/>
    <property type="match status" value="1"/>
</dbReference>
<dbReference type="EMBL" id="MG845684">
    <property type="protein sequence ID" value="AUX83662.1"/>
    <property type="molecule type" value="Genomic_DNA"/>
</dbReference>
<dbReference type="GO" id="GO:0006302">
    <property type="term" value="P:double-strand break repair"/>
    <property type="evidence" value="ECO:0007669"/>
    <property type="project" value="TreeGrafter"/>
</dbReference>
<evidence type="ECO:0000256" key="4">
    <source>
        <dbReference type="ARBA" id="ARBA00022679"/>
    </source>
</evidence>
<feature type="domain" description="DNA-directed DNA polymerase family A palm" evidence="11">
    <location>
        <begin position="268"/>
        <end position="507"/>
    </location>
</feature>
<dbReference type="GO" id="GO:0039693">
    <property type="term" value="P:viral DNA genome replication"/>
    <property type="evidence" value="ECO:0007669"/>
    <property type="project" value="UniProtKB-KW"/>
</dbReference>
<dbReference type="InterPro" id="IPR019760">
    <property type="entry name" value="DNA-dir_DNA_pol_A_CS"/>
</dbReference>
<dbReference type="Pfam" id="PF00476">
    <property type="entry name" value="DNA_pol_A"/>
    <property type="match status" value="1"/>
</dbReference>
<evidence type="ECO:0000313" key="12">
    <source>
        <dbReference type="EMBL" id="AUX83662.1"/>
    </source>
</evidence>